<gene>
    <name evidence="1" type="ORF">L596_002301</name>
</gene>
<reference evidence="1 2" key="2">
    <citation type="journal article" date="2019" name="G3 (Bethesda)">
        <title>Hybrid Assembly of the Genome of the Entomopathogenic Nematode Steinernema carpocapsae Identifies the X-Chromosome.</title>
        <authorList>
            <person name="Serra L."/>
            <person name="Macchietto M."/>
            <person name="Macias-Munoz A."/>
            <person name="McGill C.J."/>
            <person name="Rodriguez I.M."/>
            <person name="Rodriguez B."/>
            <person name="Murad R."/>
            <person name="Mortazavi A."/>
        </authorList>
    </citation>
    <scope>NUCLEOTIDE SEQUENCE [LARGE SCALE GENOMIC DNA]</scope>
    <source>
        <strain evidence="1 2">ALL</strain>
    </source>
</reference>
<dbReference type="AlphaFoldDB" id="A0A4U8UPW1"/>
<dbReference type="Proteomes" id="UP000298663">
    <property type="component" value="Chromosome X"/>
</dbReference>
<protein>
    <submittedName>
        <fullName evidence="1">Uncharacterized protein</fullName>
    </submittedName>
</protein>
<proteinExistence type="predicted"/>
<reference evidence="1 2" key="1">
    <citation type="journal article" date="2015" name="Genome Biol.">
        <title>Comparative genomics of Steinernema reveals deeply conserved gene regulatory networks.</title>
        <authorList>
            <person name="Dillman A.R."/>
            <person name="Macchietto M."/>
            <person name="Porter C.F."/>
            <person name="Rogers A."/>
            <person name="Williams B."/>
            <person name="Antoshechkin I."/>
            <person name="Lee M.M."/>
            <person name="Goodwin Z."/>
            <person name="Lu X."/>
            <person name="Lewis E.E."/>
            <person name="Goodrich-Blair H."/>
            <person name="Stock S.P."/>
            <person name="Adams B.J."/>
            <person name="Sternberg P.W."/>
            <person name="Mortazavi A."/>
        </authorList>
    </citation>
    <scope>NUCLEOTIDE SEQUENCE [LARGE SCALE GENOMIC DNA]</scope>
    <source>
        <strain evidence="1 2">ALL</strain>
    </source>
</reference>
<evidence type="ECO:0000313" key="2">
    <source>
        <dbReference type="Proteomes" id="UP000298663"/>
    </source>
</evidence>
<dbReference type="EMBL" id="CM016762">
    <property type="protein sequence ID" value="TMS34779.1"/>
    <property type="molecule type" value="Genomic_DNA"/>
</dbReference>
<name>A0A4U8UPW1_STECR</name>
<sequence>MLLCGLRECDLTLFAKSIHLGFRRLHPSEMNIVLPPSMPSDGHFVDIFYPRDALNLTTNETLSMCVWPNVPRSNKTRLGTMDPLGQCGTCVSPSDIKVIYDSGQRPDIPIRSIIIAHLRRANRQRNFERHFFDIANSSELYSTCVKKPTLTASIPQRLPEDQVQQNCRGENRRSRVREGPALYFLDFLRQISFLVLISRFLNLFAYILLAKHGDSASRCSLKKANPSTHNWLSR</sequence>
<comment type="caution">
    <text evidence="1">The sequence shown here is derived from an EMBL/GenBank/DDBJ whole genome shotgun (WGS) entry which is preliminary data.</text>
</comment>
<keyword evidence="2" id="KW-1185">Reference proteome</keyword>
<organism evidence="1 2">
    <name type="scientific">Steinernema carpocapsae</name>
    <name type="common">Entomopathogenic nematode</name>
    <dbReference type="NCBI Taxonomy" id="34508"/>
    <lineage>
        <taxon>Eukaryota</taxon>
        <taxon>Metazoa</taxon>
        <taxon>Ecdysozoa</taxon>
        <taxon>Nematoda</taxon>
        <taxon>Chromadorea</taxon>
        <taxon>Rhabditida</taxon>
        <taxon>Tylenchina</taxon>
        <taxon>Panagrolaimomorpha</taxon>
        <taxon>Strongyloidoidea</taxon>
        <taxon>Steinernematidae</taxon>
        <taxon>Steinernema</taxon>
    </lineage>
</organism>
<dbReference type="EMBL" id="AZBU02000001">
    <property type="protein sequence ID" value="TMS34779.1"/>
    <property type="molecule type" value="Genomic_DNA"/>
</dbReference>
<accession>A0A4U8UPW1</accession>
<evidence type="ECO:0000313" key="1">
    <source>
        <dbReference type="EMBL" id="TMS34779.1"/>
    </source>
</evidence>